<dbReference type="RefSeq" id="WP_093149963.1">
    <property type="nucleotide sequence ID" value="NZ_FOUP01000003.1"/>
</dbReference>
<dbReference type="SUPFAM" id="SSF50800">
    <property type="entry name" value="PK beta-barrel domain-like"/>
    <property type="match status" value="1"/>
</dbReference>
<evidence type="ECO:0000313" key="5">
    <source>
        <dbReference type="Proteomes" id="UP000270697"/>
    </source>
</evidence>
<evidence type="ECO:0000313" key="3">
    <source>
        <dbReference type="EMBL" id="SFN16634.1"/>
    </source>
</evidence>
<dbReference type="GO" id="GO:0030151">
    <property type="term" value="F:molybdenum ion binding"/>
    <property type="evidence" value="ECO:0007669"/>
    <property type="project" value="InterPro"/>
</dbReference>
<evidence type="ECO:0000313" key="2">
    <source>
        <dbReference type="EMBL" id="RKT82979.1"/>
    </source>
</evidence>
<protein>
    <submittedName>
        <fullName evidence="3">MOSC domain-containing protein YiiM</fullName>
    </submittedName>
</protein>
<dbReference type="EMBL" id="FOUP01000003">
    <property type="protein sequence ID" value="SFN16634.1"/>
    <property type="molecule type" value="Genomic_DNA"/>
</dbReference>
<dbReference type="InterPro" id="IPR005302">
    <property type="entry name" value="MoCF_Sase_C"/>
</dbReference>
<dbReference type="Pfam" id="PF03473">
    <property type="entry name" value="MOSC"/>
    <property type="match status" value="1"/>
</dbReference>
<dbReference type="PANTHER" id="PTHR30212:SF2">
    <property type="entry name" value="PROTEIN YIIM"/>
    <property type="match status" value="1"/>
</dbReference>
<dbReference type="GO" id="GO:0030170">
    <property type="term" value="F:pyridoxal phosphate binding"/>
    <property type="evidence" value="ECO:0007669"/>
    <property type="project" value="InterPro"/>
</dbReference>
<accession>A0A1I4WS06</accession>
<proteinExistence type="predicted"/>
<dbReference type="STRING" id="455193.SAMN05421805_10346"/>
<dbReference type="InterPro" id="IPR011037">
    <property type="entry name" value="Pyrv_Knase-like_insert_dom_sf"/>
</dbReference>
<dbReference type="Proteomes" id="UP000199398">
    <property type="component" value="Unassembled WGS sequence"/>
</dbReference>
<gene>
    <name evidence="2" type="ORF">ATL45_1244</name>
    <name evidence="3" type="ORF">SAMN05421805_10346</name>
</gene>
<reference evidence="2 5" key="2">
    <citation type="submission" date="2018-10" db="EMBL/GenBank/DDBJ databases">
        <title>Sequencing the genomes of 1000 actinobacteria strains.</title>
        <authorList>
            <person name="Klenk H.-P."/>
        </authorList>
    </citation>
    <scope>NUCLEOTIDE SEQUENCE [LARGE SCALE GENOMIC DNA]</scope>
    <source>
        <strain evidence="2 5">DSM 45119</strain>
    </source>
</reference>
<dbReference type="PROSITE" id="PS51340">
    <property type="entry name" value="MOSC"/>
    <property type="match status" value="1"/>
</dbReference>
<dbReference type="Proteomes" id="UP000270697">
    <property type="component" value="Unassembled WGS sequence"/>
</dbReference>
<dbReference type="InterPro" id="IPR052353">
    <property type="entry name" value="Benzoxazolinone_Detox_Enz"/>
</dbReference>
<dbReference type="Gene3D" id="2.40.33.20">
    <property type="entry name" value="PK beta-barrel domain-like"/>
    <property type="match status" value="1"/>
</dbReference>
<feature type="domain" description="MOSC" evidence="1">
    <location>
        <begin position="26"/>
        <end position="165"/>
    </location>
</feature>
<keyword evidence="5" id="KW-1185">Reference proteome</keyword>
<dbReference type="GO" id="GO:0003824">
    <property type="term" value="F:catalytic activity"/>
    <property type="evidence" value="ECO:0007669"/>
    <property type="project" value="InterPro"/>
</dbReference>
<reference evidence="3 4" key="1">
    <citation type="submission" date="2016-10" db="EMBL/GenBank/DDBJ databases">
        <authorList>
            <person name="de Groot N.N."/>
        </authorList>
    </citation>
    <scope>NUCLEOTIDE SEQUENCE [LARGE SCALE GENOMIC DNA]</scope>
    <source>
        <strain evidence="3 4">CPCC 201259</strain>
    </source>
</reference>
<organism evidence="3 4">
    <name type="scientific">Saccharopolyspora antimicrobica</name>
    <dbReference type="NCBI Taxonomy" id="455193"/>
    <lineage>
        <taxon>Bacteria</taxon>
        <taxon>Bacillati</taxon>
        <taxon>Actinomycetota</taxon>
        <taxon>Actinomycetes</taxon>
        <taxon>Pseudonocardiales</taxon>
        <taxon>Pseudonocardiaceae</taxon>
        <taxon>Saccharopolyspora</taxon>
    </lineage>
</organism>
<dbReference type="AlphaFoldDB" id="A0A1I4WS06"/>
<name>A0A1I4WS06_9PSEU</name>
<evidence type="ECO:0000313" key="4">
    <source>
        <dbReference type="Proteomes" id="UP000199398"/>
    </source>
</evidence>
<evidence type="ECO:0000259" key="1">
    <source>
        <dbReference type="PROSITE" id="PS51340"/>
    </source>
</evidence>
<sequence length="214" mass="23015">MLALSVNVGIARPLAAKSGQSGIDKRPLHTPVAVREPRAGGSGLAGDTICDTANHGSWDQAVYAYAREDLDQWEPELGALRCGAFGENLTTSGVDVTGALIGERWRIGRDVVLQVTVPRIPCRTFAVWLNRSGWVKTFVQRAVPGAYLSVVAPGSISTGDAIDVEHRPDHDVTIGTVFRALTTQPELLPRLVDVPELPEDVRSRAAARSPYVLD</sequence>
<dbReference type="OrthoDB" id="9786134at2"/>
<dbReference type="PANTHER" id="PTHR30212">
    <property type="entry name" value="PROTEIN YIIM"/>
    <property type="match status" value="1"/>
</dbReference>
<dbReference type="EMBL" id="RBXX01000002">
    <property type="protein sequence ID" value="RKT82979.1"/>
    <property type="molecule type" value="Genomic_DNA"/>
</dbReference>